<dbReference type="EMBL" id="BQNB010012609">
    <property type="protein sequence ID" value="GJT05705.1"/>
    <property type="molecule type" value="Genomic_DNA"/>
</dbReference>
<dbReference type="SUPFAM" id="SSF81383">
    <property type="entry name" value="F-box domain"/>
    <property type="match status" value="1"/>
</dbReference>
<evidence type="ECO:0000313" key="2">
    <source>
        <dbReference type="EMBL" id="GJT05705.1"/>
    </source>
</evidence>
<dbReference type="PANTHER" id="PTHR31672:SF10">
    <property type="entry name" value="F-BOX DOMAIN-CONTAINING PROTEIN"/>
    <property type="match status" value="1"/>
</dbReference>
<keyword evidence="3" id="KW-1185">Reference proteome</keyword>
<dbReference type="InterPro" id="IPR017451">
    <property type="entry name" value="F-box-assoc_interact_dom"/>
</dbReference>
<evidence type="ECO:0000259" key="1">
    <source>
        <dbReference type="PROSITE" id="PS50181"/>
    </source>
</evidence>
<evidence type="ECO:0000313" key="3">
    <source>
        <dbReference type="Proteomes" id="UP001151760"/>
    </source>
</evidence>
<reference evidence="2" key="1">
    <citation type="journal article" date="2022" name="Int. J. Mol. Sci.">
        <title>Draft Genome of Tanacetum Coccineum: Genomic Comparison of Closely Related Tanacetum-Family Plants.</title>
        <authorList>
            <person name="Yamashiro T."/>
            <person name="Shiraishi A."/>
            <person name="Nakayama K."/>
            <person name="Satake H."/>
        </authorList>
    </citation>
    <scope>NUCLEOTIDE SEQUENCE</scope>
</reference>
<dbReference type="InterPro" id="IPR001810">
    <property type="entry name" value="F-box_dom"/>
</dbReference>
<dbReference type="Proteomes" id="UP001151760">
    <property type="component" value="Unassembled WGS sequence"/>
</dbReference>
<dbReference type="CDD" id="cd22157">
    <property type="entry name" value="F-box_AtFBW1-like"/>
    <property type="match status" value="1"/>
</dbReference>
<gene>
    <name evidence="2" type="ORF">Tco_0840167</name>
</gene>
<dbReference type="Pfam" id="PF08268">
    <property type="entry name" value="FBA_3"/>
    <property type="match status" value="1"/>
</dbReference>
<sequence>MSDYCIPLDIQEEIIKRLPVKSMIRFTSVSKQWKSLICNSEFISDYHICNIQPHHLLISYEKHNDGQEYYLSVVDDDTFPKQKFSLTLPTSPHDKPSLIDSSQGMLCFSYYTCNYKNRQDSKFKMIVVIWNPTIRKSVDIVVPNVLDIIYYDIVVGFGVLLHTGDPMLVKIKCIKDIGKTVTATDIPWRVEVFTLSLGAWRSPSINLPRKSVELTNNQVVINRFIYWLTYDRYFVDGELDSHSIIMSFDMTSEEFTEAHLPDSFRSRKYRVSISKLRDSLVVVENRYSSSVNIWTMHNGDPKSLAMIFTINTPGKPAQPFLSLTRAKR</sequence>
<name>A0ABQ5ASR6_9ASTR</name>
<dbReference type="NCBIfam" id="TIGR01640">
    <property type="entry name" value="F_box_assoc_1"/>
    <property type="match status" value="1"/>
</dbReference>
<accession>A0ABQ5ASR6</accession>
<feature type="domain" description="F-box" evidence="1">
    <location>
        <begin position="1"/>
        <end position="46"/>
    </location>
</feature>
<dbReference type="SMART" id="SM00256">
    <property type="entry name" value="FBOX"/>
    <property type="match status" value="1"/>
</dbReference>
<dbReference type="InterPro" id="IPR036047">
    <property type="entry name" value="F-box-like_dom_sf"/>
</dbReference>
<protein>
    <submittedName>
        <fullName evidence="2">F-box/kelch-repeat protein-like protein</fullName>
    </submittedName>
</protein>
<dbReference type="InterPro" id="IPR013187">
    <property type="entry name" value="F-box-assoc_dom_typ3"/>
</dbReference>
<reference evidence="2" key="2">
    <citation type="submission" date="2022-01" db="EMBL/GenBank/DDBJ databases">
        <authorList>
            <person name="Yamashiro T."/>
            <person name="Shiraishi A."/>
            <person name="Satake H."/>
            <person name="Nakayama K."/>
        </authorList>
    </citation>
    <scope>NUCLEOTIDE SEQUENCE</scope>
</reference>
<dbReference type="InterPro" id="IPR050796">
    <property type="entry name" value="SCF_F-box_component"/>
</dbReference>
<comment type="caution">
    <text evidence="2">The sequence shown here is derived from an EMBL/GenBank/DDBJ whole genome shotgun (WGS) entry which is preliminary data.</text>
</comment>
<dbReference type="PANTHER" id="PTHR31672">
    <property type="entry name" value="BNACNNG10540D PROTEIN"/>
    <property type="match status" value="1"/>
</dbReference>
<dbReference type="PROSITE" id="PS50181">
    <property type="entry name" value="FBOX"/>
    <property type="match status" value="1"/>
</dbReference>
<organism evidence="2 3">
    <name type="scientific">Tanacetum coccineum</name>
    <dbReference type="NCBI Taxonomy" id="301880"/>
    <lineage>
        <taxon>Eukaryota</taxon>
        <taxon>Viridiplantae</taxon>
        <taxon>Streptophyta</taxon>
        <taxon>Embryophyta</taxon>
        <taxon>Tracheophyta</taxon>
        <taxon>Spermatophyta</taxon>
        <taxon>Magnoliopsida</taxon>
        <taxon>eudicotyledons</taxon>
        <taxon>Gunneridae</taxon>
        <taxon>Pentapetalae</taxon>
        <taxon>asterids</taxon>
        <taxon>campanulids</taxon>
        <taxon>Asterales</taxon>
        <taxon>Asteraceae</taxon>
        <taxon>Asteroideae</taxon>
        <taxon>Anthemideae</taxon>
        <taxon>Anthemidinae</taxon>
        <taxon>Tanacetum</taxon>
    </lineage>
</organism>
<dbReference type="Pfam" id="PF00646">
    <property type="entry name" value="F-box"/>
    <property type="match status" value="1"/>
</dbReference>
<proteinExistence type="predicted"/>